<sequence>MQPTIVLVGAGIANASPQSLSAALEGCTTVVCRTLRHPGLSEAIAEIVEPGVPILSCDDLYDGATDFDELYPKIADRIVSLAKMTDDTRLAYVVPGSPAIGERSVQLLLKEPGITIEIGAGLGLIDYAALKLHWDPIDGLKIVDAIDLLDQLPTDSETLLVLQCFDPMIAREITAKVEERHGHVQMLHHLGQADEKVVDVVETSAELDLCDHLTSLFITNLTPLYGDLSSLIDVVHRLRVECPWDAEQTHRSLARHLLEEAHEVVQAIDDLELTDVVTATEEPTLVAHLEEELGDLLLQVLMHAEIASEVEDFDLASIARTLQTKLVRRHPHVFADVDVDSAEQVVANWETIKAEERRNSTRSQVPEALPAALRLQKSYRKLTGLGLTPEELIARIDASSTTDQSATNFALAALTALTQEIDLEETLRRAARLLEELIPG</sequence>
<dbReference type="GeneID" id="78372438"/>
<dbReference type="GO" id="GO:0046047">
    <property type="term" value="P:TTP catabolic process"/>
    <property type="evidence" value="ECO:0007669"/>
    <property type="project" value="TreeGrafter"/>
</dbReference>
<gene>
    <name evidence="2" type="primary">mazG</name>
    <name evidence="2" type="ORF">FEAC_12080</name>
</gene>
<evidence type="ECO:0000313" key="3">
    <source>
        <dbReference type="Proteomes" id="UP000032336"/>
    </source>
</evidence>
<evidence type="ECO:0000259" key="1">
    <source>
        <dbReference type="Pfam" id="PF03819"/>
    </source>
</evidence>
<dbReference type="eggNOG" id="COG3956">
    <property type="taxonomic scope" value="Bacteria"/>
</dbReference>
<dbReference type="EMBL" id="JXUW01000008">
    <property type="protein sequence ID" value="KJE77082.1"/>
    <property type="molecule type" value="Genomic_DNA"/>
</dbReference>
<dbReference type="EC" id="3.6.1.8" evidence="2"/>
<dbReference type="GO" id="GO:0047693">
    <property type="term" value="F:ATP diphosphatase activity"/>
    <property type="evidence" value="ECO:0007669"/>
    <property type="project" value="UniProtKB-EC"/>
</dbReference>
<organism evidence="2 3">
    <name type="scientific">Ferrimicrobium acidiphilum DSM 19497</name>
    <dbReference type="NCBI Taxonomy" id="1121877"/>
    <lineage>
        <taxon>Bacteria</taxon>
        <taxon>Bacillati</taxon>
        <taxon>Actinomycetota</taxon>
        <taxon>Acidimicrobiia</taxon>
        <taxon>Acidimicrobiales</taxon>
        <taxon>Acidimicrobiaceae</taxon>
        <taxon>Ferrimicrobium</taxon>
    </lineage>
</organism>
<dbReference type="SUPFAM" id="SSF101386">
    <property type="entry name" value="all-alpha NTP pyrophosphatases"/>
    <property type="match status" value="1"/>
</dbReference>
<dbReference type="InterPro" id="IPR048015">
    <property type="entry name" value="NTP-PPase_MazG-like_N"/>
</dbReference>
<protein>
    <submittedName>
        <fullName evidence="2">Nucleoside triphosphate pyrophosphohydrolase</fullName>
        <ecNumber evidence="2">3.6.1.8</ecNumber>
    </submittedName>
</protein>
<dbReference type="CDD" id="cd11723">
    <property type="entry name" value="YabN_N_like"/>
    <property type="match status" value="1"/>
</dbReference>
<feature type="domain" description="NTP pyrophosphohydrolase MazG-like" evidence="1">
    <location>
        <begin position="248"/>
        <end position="334"/>
    </location>
</feature>
<dbReference type="CDD" id="cd11528">
    <property type="entry name" value="NTP-PPase_MazG_Nterm"/>
    <property type="match status" value="1"/>
</dbReference>
<dbReference type="GO" id="GO:0046076">
    <property type="term" value="P:dTTP catabolic process"/>
    <property type="evidence" value="ECO:0007669"/>
    <property type="project" value="TreeGrafter"/>
</dbReference>
<dbReference type="GO" id="GO:0046052">
    <property type="term" value="P:UTP catabolic process"/>
    <property type="evidence" value="ECO:0007669"/>
    <property type="project" value="TreeGrafter"/>
</dbReference>
<evidence type="ECO:0000313" key="2">
    <source>
        <dbReference type="EMBL" id="KJE77082.1"/>
    </source>
</evidence>
<dbReference type="GO" id="GO:0046061">
    <property type="term" value="P:dATP catabolic process"/>
    <property type="evidence" value="ECO:0007669"/>
    <property type="project" value="TreeGrafter"/>
</dbReference>
<dbReference type="Pfam" id="PF03819">
    <property type="entry name" value="MazG"/>
    <property type="match status" value="1"/>
</dbReference>
<accession>A0A0D8FXT1</accession>
<dbReference type="Proteomes" id="UP000032336">
    <property type="component" value="Unassembled WGS sequence"/>
</dbReference>
<name>A0A0D8FXT1_9ACTN</name>
<dbReference type="SUPFAM" id="SSF53790">
    <property type="entry name" value="Tetrapyrrole methylase"/>
    <property type="match status" value="1"/>
</dbReference>
<dbReference type="PANTHER" id="PTHR30522">
    <property type="entry name" value="NUCLEOSIDE TRIPHOSPHATE PYROPHOSPHOHYDROLASE"/>
    <property type="match status" value="1"/>
</dbReference>
<dbReference type="OrthoDB" id="9808939at2"/>
<dbReference type="PANTHER" id="PTHR30522:SF0">
    <property type="entry name" value="NUCLEOSIDE TRIPHOSPHATE PYROPHOSPHOHYDROLASE"/>
    <property type="match status" value="1"/>
</dbReference>
<dbReference type="PATRIC" id="fig|1121877.4.peg.1327"/>
<reference evidence="2 3" key="1">
    <citation type="submission" date="2015-01" db="EMBL/GenBank/DDBJ databases">
        <title>Draft genome of the acidophilic iron oxidizer Ferrimicrobium acidiphilum strain T23.</title>
        <authorList>
            <person name="Poehlein A."/>
            <person name="Eisen S."/>
            <person name="Schloemann M."/>
            <person name="Johnson B.D."/>
            <person name="Daniel R."/>
            <person name="Muehling M."/>
        </authorList>
    </citation>
    <scope>NUCLEOTIDE SEQUENCE [LARGE SCALE GENOMIC DNA]</scope>
    <source>
        <strain evidence="2 3">T23</strain>
    </source>
</reference>
<dbReference type="STRING" id="1121877.FEAC_12080"/>
<dbReference type="AlphaFoldDB" id="A0A0D8FXT1"/>
<dbReference type="InterPro" id="IPR011551">
    <property type="entry name" value="NTP_PyrPHydrolase_MazG"/>
</dbReference>
<proteinExistence type="predicted"/>
<dbReference type="GO" id="GO:0006203">
    <property type="term" value="P:dGTP catabolic process"/>
    <property type="evidence" value="ECO:0007669"/>
    <property type="project" value="TreeGrafter"/>
</dbReference>
<keyword evidence="2" id="KW-0378">Hydrolase</keyword>
<comment type="caution">
    <text evidence="2">The sequence shown here is derived from an EMBL/GenBank/DDBJ whole genome shotgun (WGS) entry which is preliminary data.</text>
</comment>
<dbReference type="GO" id="GO:0046081">
    <property type="term" value="P:dUTP catabolic process"/>
    <property type="evidence" value="ECO:0007669"/>
    <property type="project" value="TreeGrafter"/>
</dbReference>
<dbReference type="InterPro" id="IPR035013">
    <property type="entry name" value="YabN_N"/>
</dbReference>
<dbReference type="InterPro" id="IPR035996">
    <property type="entry name" value="4pyrrol_Methylase_sf"/>
</dbReference>
<dbReference type="InterPro" id="IPR004518">
    <property type="entry name" value="MazG-like_dom"/>
</dbReference>
<keyword evidence="3" id="KW-1185">Reference proteome</keyword>
<dbReference type="RefSeq" id="WP_035388979.1">
    <property type="nucleotide sequence ID" value="NZ_JQKF01000008.1"/>
</dbReference>
<dbReference type="Gene3D" id="1.10.287.1080">
    <property type="entry name" value="MazG-like"/>
    <property type="match status" value="1"/>
</dbReference>
<dbReference type="GO" id="GO:0008168">
    <property type="term" value="F:methyltransferase activity"/>
    <property type="evidence" value="ECO:0007669"/>
    <property type="project" value="InterPro"/>
</dbReference>